<accession>A0A7W6KCI6</accession>
<organism evidence="1 2">
    <name type="scientific">Pedobacter zeae</name>
    <dbReference type="NCBI Taxonomy" id="1737356"/>
    <lineage>
        <taxon>Bacteria</taxon>
        <taxon>Pseudomonadati</taxon>
        <taxon>Bacteroidota</taxon>
        <taxon>Sphingobacteriia</taxon>
        <taxon>Sphingobacteriales</taxon>
        <taxon>Sphingobacteriaceae</taxon>
        <taxon>Pedobacter</taxon>
    </lineage>
</organism>
<evidence type="ECO:0000313" key="2">
    <source>
        <dbReference type="Proteomes" id="UP000532273"/>
    </source>
</evidence>
<proteinExistence type="predicted"/>
<dbReference type="Proteomes" id="UP000532273">
    <property type="component" value="Unassembled WGS sequence"/>
</dbReference>
<dbReference type="EMBL" id="JACIEF010000002">
    <property type="protein sequence ID" value="MBB4108170.1"/>
    <property type="molecule type" value="Genomic_DNA"/>
</dbReference>
<sequence>MTKNYYHFEEGLIRSLLTKTTKKNVFNNPA</sequence>
<evidence type="ECO:0000313" key="1">
    <source>
        <dbReference type="EMBL" id="MBB4108170.1"/>
    </source>
</evidence>
<comment type="caution">
    <text evidence="1">The sequence shown here is derived from an EMBL/GenBank/DDBJ whole genome shotgun (WGS) entry which is preliminary data.</text>
</comment>
<dbReference type="AlphaFoldDB" id="A0A7W6KCI6"/>
<gene>
    <name evidence="1" type="ORF">GGQ60_002151</name>
</gene>
<name>A0A7W6KCI6_9SPHI</name>
<protein>
    <submittedName>
        <fullName evidence="1">Uncharacterized protein</fullName>
    </submittedName>
</protein>
<reference evidence="1 2" key="1">
    <citation type="submission" date="2020-08" db="EMBL/GenBank/DDBJ databases">
        <title>Genomic Encyclopedia of Type Strains, Phase IV (KMG-IV): sequencing the most valuable type-strain genomes for metagenomic binning, comparative biology and taxonomic classification.</title>
        <authorList>
            <person name="Goeker M."/>
        </authorList>
    </citation>
    <scope>NUCLEOTIDE SEQUENCE [LARGE SCALE GENOMIC DNA]</scope>
    <source>
        <strain evidence="1 2">DSM 100774</strain>
    </source>
</reference>